<feature type="transmembrane region" description="Helical" evidence="1">
    <location>
        <begin position="26"/>
        <end position="47"/>
    </location>
</feature>
<keyword evidence="1" id="KW-1133">Transmembrane helix</keyword>
<evidence type="ECO:0000256" key="1">
    <source>
        <dbReference type="SAM" id="Phobius"/>
    </source>
</evidence>
<dbReference type="Proteomes" id="UP001183410">
    <property type="component" value="Unassembled WGS sequence"/>
</dbReference>
<sequence length="195" mass="20576">MAVHPSAPPKRAGVDETPGGLGEVTAGLRALAVLRIATGAIFLWAFFDKAFGLGYATPSENAWLQGGSPARGYLSSVTSGPLESTFNSWAGAVVIDWLYMAGMGGLGLSLVLGIGLRVTAVAGTLMMAMLWLSEFPPARHASDGSPTMSPNPLVDAHVVYAGVMIVVALFSAGRVYGLGAWWERNQLVRNFPWLR</sequence>
<feature type="transmembrane region" description="Helical" evidence="1">
    <location>
        <begin position="106"/>
        <end position="132"/>
    </location>
</feature>
<gene>
    <name evidence="2" type="ORF">RM844_07015</name>
</gene>
<keyword evidence="1" id="KW-0472">Membrane</keyword>
<keyword evidence="1" id="KW-0812">Transmembrane</keyword>
<evidence type="ECO:0008006" key="4">
    <source>
        <dbReference type="Google" id="ProtNLM"/>
    </source>
</evidence>
<evidence type="ECO:0000313" key="2">
    <source>
        <dbReference type="EMBL" id="MDT0266043.1"/>
    </source>
</evidence>
<keyword evidence="3" id="KW-1185">Reference proteome</keyword>
<accession>A0ABU2JM35</accession>
<feature type="transmembrane region" description="Helical" evidence="1">
    <location>
        <begin position="158"/>
        <end position="182"/>
    </location>
</feature>
<reference evidence="3" key="1">
    <citation type="submission" date="2023-07" db="EMBL/GenBank/DDBJ databases">
        <title>30 novel species of actinomycetes from the DSMZ collection.</title>
        <authorList>
            <person name="Nouioui I."/>
        </authorList>
    </citation>
    <scope>NUCLEOTIDE SEQUENCE [LARGE SCALE GENOMIC DNA]</scope>
    <source>
        <strain evidence="3">DSM 44915</strain>
    </source>
</reference>
<dbReference type="EMBL" id="JAVREO010000003">
    <property type="protein sequence ID" value="MDT0266043.1"/>
    <property type="molecule type" value="Genomic_DNA"/>
</dbReference>
<protein>
    <recommendedName>
        <fullName evidence="4">Thiosulfate dehydrogenase [quinone] large subunit</fullName>
    </recommendedName>
</protein>
<organism evidence="2 3">
    <name type="scientific">Streptomyces chisholmiae</name>
    <dbReference type="NCBI Taxonomy" id="3075540"/>
    <lineage>
        <taxon>Bacteria</taxon>
        <taxon>Bacillati</taxon>
        <taxon>Actinomycetota</taxon>
        <taxon>Actinomycetes</taxon>
        <taxon>Kitasatosporales</taxon>
        <taxon>Streptomycetaceae</taxon>
        <taxon>Streptomyces</taxon>
    </lineage>
</organism>
<evidence type="ECO:0000313" key="3">
    <source>
        <dbReference type="Proteomes" id="UP001183410"/>
    </source>
</evidence>
<proteinExistence type="predicted"/>
<dbReference type="RefSeq" id="WP_311665990.1">
    <property type="nucleotide sequence ID" value="NZ_JAVREO010000003.1"/>
</dbReference>
<comment type="caution">
    <text evidence="2">The sequence shown here is derived from an EMBL/GenBank/DDBJ whole genome shotgun (WGS) entry which is preliminary data.</text>
</comment>
<name>A0ABU2JM35_9ACTN</name>